<accession>A0A847RN42</accession>
<organism evidence="1 2">
    <name type="scientific">Chitinophaga varians</name>
    <dbReference type="NCBI Taxonomy" id="2202339"/>
    <lineage>
        <taxon>Bacteria</taxon>
        <taxon>Pseudomonadati</taxon>
        <taxon>Bacteroidota</taxon>
        <taxon>Chitinophagia</taxon>
        <taxon>Chitinophagales</taxon>
        <taxon>Chitinophagaceae</taxon>
        <taxon>Chitinophaga</taxon>
    </lineage>
</organism>
<evidence type="ECO:0008006" key="3">
    <source>
        <dbReference type="Google" id="ProtNLM"/>
    </source>
</evidence>
<sequence length="250" mass="27250">MYLFFKRLPLLLTVVTFLASCRKGELPEEHYFGKVNVKLLNLPNTPKIMMYFDGKQLDTIDVRGEGSLFVLPAGKQGKLSAYDAGKQQLLADTLITVAANGLQRFKFAYSAELGLKGFVGAGGGGSVPVDSFDIQIFNNLSASFYSLEKYDLAFIYADPDSGELLDYPLVVKGWTRKSLTAVLRMRAVNTNGNTYTFAAKLLDPATGQVVLQPDGSEFFILTGAELAGKSNITTIFDDSNGSILTNEINL</sequence>
<reference evidence="1 2" key="1">
    <citation type="submission" date="2020-04" db="EMBL/GenBank/DDBJ databases">
        <authorList>
            <person name="Yin C."/>
        </authorList>
    </citation>
    <scope>NUCLEOTIDE SEQUENCE [LARGE SCALE GENOMIC DNA]</scope>
    <source>
        <strain evidence="1 2">Ae27</strain>
    </source>
</reference>
<protein>
    <recommendedName>
        <fullName evidence="3">DUF4397 domain-containing protein</fullName>
    </recommendedName>
</protein>
<dbReference type="AlphaFoldDB" id="A0A847RN42"/>
<evidence type="ECO:0000313" key="1">
    <source>
        <dbReference type="EMBL" id="NLR64523.1"/>
    </source>
</evidence>
<keyword evidence="2" id="KW-1185">Reference proteome</keyword>
<evidence type="ECO:0000313" key="2">
    <source>
        <dbReference type="Proteomes" id="UP000570474"/>
    </source>
</evidence>
<dbReference type="EMBL" id="JABAIA010000001">
    <property type="protein sequence ID" value="NLR64523.1"/>
    <property type="molecule type" value="Genomic_DNA"/>
</dbReference>
<proteinExistence type="predicted"/>
<gene>
    <name evidence="1" type="ORF">HGH92_09425</name>
</gene>
<dbReference type="RefSeq" id="WP_168870473.1">
    <property type="nucleotide sequence ID" value="NZ_JABAIA010000001.1"/>
</dbReference>
<comment type="caution">
    <text evidence="1">The sequence shown here is derived from an EMBL/GenBank/DDBJ whole genome shotgun (WGS) entry which is preliminary data.</text>
</comment>
<name>A0A847RN42_9BACT</name>
<dbReference type="Proteomes" id="UP000570474">
    <property type="component" value="Unassembled WGS sequence"/>
</dbReference>
<dbReference type="PROSITE" id="PS51257">
    <property type="entry name" value="PROKAR_LIPOPROTEIN"/>
    <property type="match status" value="1"/>
</dbReference>